<gene>
    <name evidence="7" type="ORF">LJ656_33480</name>
</gene>
<proteinExistence type="inferred from homology"/>
<comment type="caution">
    <text evidence="7">The sequence shown here is derived from an EMBL/GenBank/DDBJ whole genome shotgun (WGS) entry which is preliminary data.</text>
</comment>
<evidence type="ECO:0000256" key="4">
    <source>
        <dbReference type="ARBA" id="ARBA00023125"/>
    </source>
</evidence>
<comment type="similarity">
    <text evidence="2">Belongs to the histone-like protein H-NS family.</text>
</comment>
<feature type="region of interest" description="Disordered" evidence="5">
    <location>
        <begin position="50"/>
        <end position="86"/>
    </location>
</feature>
<feature type="region of interest" description="Disordered" evidence="5">
    <location>
        <begin position="164"/>
        <end position="267"/>
    </location>
</feature>
<evidence type="ECO:0000256" key="5">
    <source>
        <dbReference type="SAM" id="MobiDB-lite"/>
    </source>
</evidence>
<keyword evidence="8" id="KW-1185">Reference proteome</keyword>
<reference evidence="7 8" key="1">
    <citation type="submission" date="2021-11" db="EMBL/GenBank/DDBJ databases">
        <authorList>
            <person name="Oh E.-T."/>
            <person name="Kim S.-B."/>
        </authorList>
    </citation>
    <scope>NUCLEOTIDE SEQUENCE [LARGE SCALE GENOMIC DNA]</scope>
    <source>
        <strain evidence="7 8">MMS20-SJTR3</strain>
    </source>
</reference>
<sequence length="267" mass="27544">MATLESIQEKIKKLEAQAAAVATQASAKVIAQIRGLMDQHALTVADIEASVAKRRGRKPGASSSAKPRASAAKYVDPKSGATWTGHGRAPAWIAKARDRSRFLIAGTTENSTAAANKAPKTGKTGQATQAPMYQDPKTGATWSGRGRAPGWIASAKDRTKFLTATTAKPAGTPKTSAGKAVPSGNTVARKPAGKRSTTAKPVTRKIPVKKAAAPAKKNSRRTVGIARAKPPVLRKPRAAKSAAKSVAQVEGVSPQAASEVVSTSAEA</sequence>
<dbReference type="Pfam" id="PF00816">
    <property type="entry name" value="Histone_HNS"/>
    <property type="match status" value="2"/>
</dbReference>
<feature type="region of interest" description="Disordered" evidence="5">
    <location>
        <begin position="112"/>
        <end position="150"/>
    </location>
</feature>
<dbReference type="PANTHER" id="PTHR38097:SF2">
    <property type="entry name" value="DNA-BINDING PROTEIN STPA"/>
    <property type="match status" value="1"/>
</dbReference>
<evidence type="ECO:0000259" key="6">
    <source>
        <dbReference type="SMART" id="SM00528"/>
    </source>
</evidence>
<feature type="compositionally biased region" description="Low complexity" evidence="5">
    <location>
        <begin position="164"/>
        <end position="177"/>
    </location>
</feature>
<dbReference type="SMART" id="SM00528">
    <property type="entry name" value="HNS"/>
    <property type="match status" value="2"/>
</dbReference>
<keyword evidence="3" id="KW-0963">Cytoplasm</keyword>
<dbReference type="EMBL" id="JAJITD010000030">
    <property type="protein sequence ID" value="MCC8397473.1"/>
    <property type="molecule type" value="Genomic_DNA"/>
</dbReference>
<evidence type="ECO:0000256" key="2">
    <source>
        <dbReference type="ARBA" id="ARBA00010610"/>
    </source>
</evidence>
<organism evidence="7 8">
    <name type="scientific">Paraburkholderia sejongensis</name>
    <dbReference type="NCBI Taxonomy" id="2886946"/>
    <lineage>
        <taxon>Bacteria</taxon>
        <taxon>Pseudomonadati</taxon>
        <taxon>Pseudomonadota</taxon>
        <taxon>Betaproteobacteria</taxon>
        <taxon>Burkholderiales</taxon>
        <taxon>Burkholderiaceae</taxon>
        <taxon>Paraburkholderia</taxon>
    </lineage>
</organism>
<evidence type="ECO:0000256" key="3">
    <source>
        <dbReference type="ARBA" id="ARBA00022490"/>
    </source>
</evidence>
<keyword evidence="4" id="KW-0238">DNA-binding</keyword>
<evidence type="ECO:0000313" key="8">
    <source>
        <dbReference type="Proteomes" id="UP001431019"/>
    </source>
</evidence>
<feature type="compositionally biased region" description="Low complexity" evidence="5">
    <location>
        <begin position="239"/>
        <end position="249"/>
    </location>
</feature>
<dbReference type="SUPFAM" id="SSF81273">
    <property type="entry name" value="H-NS histone-like proteins"/>
    <property type="match status" value="2"/>
</dbReference>
<comment type="subcellular location">
    <subcellularLocation>
        <location evidence="1">Cytoplasm</location>
        <location evidence="1">Nucleoid</location>
    </subcellularLocation>
</comment>
<dbReference type="Gene3D" id="4.10.430.30">
    <property type="match status" value="2"/>
</dbReference>
<evidence type="ECO:0000256" key="1">
    <source>
        <dbReference type="ARBA" id="ARBA00004453"/>
    </source>
</evidence>
<feature type="domain" description="DNA-binding protein H-NS-like C-terminal" evidence="6">
    <location>
        <begin position="123"/>
        <end position="163"/>
    </location>
</feature>
<protein>
    <submittedName>
        <fullName evidence="7">H-NS histone family protein</fullName>
    </submittedName>
</protein>
<dbReference type="InterPro" id="IPR027444">
    <property type="entry name" value="H-NS_C_dom"/>
</dbReference>
<accession>A0ABS8K5V5</accession>
<dbReference type="PANTHER" id="PTHR38097">
    <property type="match status" value="1"/>
</dbReference>
<evidence type="ECO:0000313" key="7">
    <source>
        <dbReference type="EMBL" id="MCC8397473.1"/>
    </source>
</evidence>
<dbReference type="Proteomes" id="UP001431019">
    <property type="component" value="Unassembled WGS sequence"/>
</dbReference>
<name>A0ABS8K5V5_9BURK</name>
<feature type="compositionally biased region" description="Low complexity" evidence="5">
    <location>
        <begin position="61"/>
        <end position="73"/>
    </location>
</feature>
<feature type="domain" description="DNA-binding protein H-NS-like C-terminal" evidence="6">
    <location>
        <begin position="64"/>
        <end position="104"/>
    </location>
</feature>
<dbReference type="RefSeq" id="WP_230513730.1">
    <property type="nucleotide sequence ID" value="NZ_JAJITD010000030.1"/>
</dbReference>
<feature type="compositionally biased region" description="Low complexity" evidence="5">
    <location>
        <begin position="256"/>
        <end position="267"/>
    </location>
</feature>